<name>A0A6I4YT74_9DEIO</name>
<sequence>MSGIVTAPPVLTIGSVGIPRRHLPPEDAVSVEWAVSASEDALLSGFFAGQVSPAGATAATLSITSPDRFFVPHSTGVRLESIRPGMIITLTESYTRPDTQRTWVNCEVLTASVRRVSTKPGRTGAWYSYAFTLRWRKQ</sequence>
<organism evidence="1 2">
    <name type="scientific">Deinococcus xianganensis</name>
    <dbReference type="NCBI Taxonomy" id="1507289"/>
    <lineage>
        <taxon>Bacteria</taxon>
        <taxon>Thermotogati</taxon>
        <taxon>Deinococcota</taxon>
        <taxon>Deinococci</taxon>
        <taxon>Deinococcales</taxon>
        <taxon>Deinococcaceae</taxon>
        <taxon>Deinococcus</taxon>
    </lineage>
</organism>
<dbReference type="AlphaFoldDB" id="A0A6I4YT74"/>
<accession>A0A6I4YT74</accession>
<dbReference type="RefSeq" id="WP_160979675.1">
    <property type="nucleotide sequence ID" value="NZ_WVHK01000040.1"/>
</dbReference>
<evidence type="ECO:0000313" key="1">
    <source>
        <dbReference type="EMBL" id="MXV20293.1"/>
    </source>
</evidence>
<gene>
    <name evidence="1" type="ORF">GLX28_11670</name>
</gene>
<proteinExistence type="predicted"/>
<dbReference type="Proteomes" id="UP000430519">
    <property type="component" value="Unassembled WGS sequence"/>
</dbReference>
<reference evidence="1 2" key="1">
    <citation type="submission" date="2019-11" db="EMBL/GenBank/DDBJ databases">
        <title>Genome sequence of Deinococcus xianganensis Y35, AI-2 producing algicidal bacterium, isolated from lake water.</title>
        <authorList>
            <person name="Li Y."/>
        </authorList>
    </citation>
    <scope>NUCLEOTIDE SEQUENCE [LARGE SCALE GENOMIC DNA]</scope>
    <source>
        <strain evidence="1 2">Y35</strain>
    </source>
</reference>
<evidence type="ECO:0000313" key="2">
    <source>
        <dbReference type="Proteomes" id="UP000430519"/>
    </source>
</evidence>
<protein>
    <submittedName>
        <fullName evidence="1">Uncharacterized protein</fullName>
    </submittedName>
</protein>
<comment type="caution">
    <text evidence="1">The sequence shown here is derived from an EMBL/GenBank/DDBJ whole genome shotgun (WGS) entry which is preliminary data.</text>
</comment>
<dbReference type="EMBL" id="WVHK01000040">
    <property type="protein sequence ID" value="MXV20293.1"/>
    <property type="molecule type" value="Genomic_DNA"/>
</dbReference>
<keyword evidence="2" id="KW-1185">Reference proteome</keyword>